<dbReference type="RefSeq" id="WP_147347702.1">
    <property type="nucleotide sequence ID" value="NZ_JADNHN010000025.1"/>
</dbReference>
<reference evidence="1" key="1">
    <citation type="submission" date="2023-01" db="EMBL/GenBank/DDBJ databases">
        <title>Human gut microbiome strain richness.</title>
        <authorList>
            <person name="Chen-Liaw A."/>
        </authorList>
    </citation>
    <scope>NUCLEOTIDE SEQUENCE</scope>
    <source>
        <strain evidence="1">RTP21484st1_B7_RTP21484_190118</strain>
    </source>
</reference>
<sequence>MKAMKFLLIYGVLFLLLWTKGSAIDREESLTDYTVEEGIVNESVLVEVPSSDLKTNYIPYFLYLKVLNPATQIDLSAGSDQSWNILSYKILHGVQKIHVPMRLQMWYASEWMRMLSVWHDKSFLLYFLGKLII</sequence>
<dbReference type="Proteomes" id="UP001212263">
    <property type="component" value="Unassembled WGS sequence"/>
</dbReference>
<comment type="caution">
    <text evidence="1">The sequence shown here is derived from an EMBL/GenBank/DDBJ whole genome shotgun (WGS) entry which is preliminary data.</text>
</comment>
<evidence type="ECO:0000313" key="2">
    <source>
        <dbReference type="Proteomes" id="UP001212263"/>
    </source>
</evidence>
<name>A0AAW6FM27_9BACT</name>
<evidence type="ECO:0000313" key="1">
    <source>
        <dbReference type="EMBL" id="MDB9224017.1"/>
    </source>
</evidence>
<accession>A0AAW6FM27</accession>
<organism evidence="1 2">
    <name type="scientific">Odoribacter splanchnicus</name>
    <dbReference type="NCBI Taxonomy" id="28118"/>
    <lineage>
        <taxon>Bacteria</taxon>
        <taxon>Pseudomonadati</taxon>
        <taxon>Bacteroidota</taxon>
        <taxon>Bacteroidia</taxon>
        <taxon>Bacteroidales</taxon>
        <taxon>Odoribacteraceae</taxon>
        <taxon>Odoribacter</taxon>
    </lineage>
</organism>
<dbReference type="EMBL" id="JAQMRD010000018">
    <property type="protein sequence ID" value="MDB9224017.1"/>
    <property type="molecule type" value="Genomic_DNA"/>
</dbReference>
<protein>
    <recommendedName>
        <fullName evidence="3">DUF3868 domain-containing protein</fullName>
    </recommendedName>
</protein>
<dbReference type="AlphaFoldDB" id="A0AAW6FM27"/>
<evidence type="ECO:0008006" key="3">
    <source>
        <dbReference type="Google" id="ProtNLM"/>
    </source>
</evidence>
<gene>
    <name evidence="1" type="ORF">PN645_13505</name>
</gene>
<proteinExistence type="predicted"/>